<comment type="caution">
    <text evidence="6">The sequence shown here is derived from an EMBL/GenBank/DDBJ whole genome shotgun (WGS) entry which is preliminary data.</text>
</comment>
<comment type="similarity">
    <text evidence="1">Belongs to the LytR/CpsA/Psr (LCP) family.</text>
</comment>
<evidence type="ECO:0000313" key="6">
    <source>
        <dbReference type="EMBL" id="GEK58035.1"/>
    </source>
</evidence>
<evidence type="ECO:0000256" key="2">
    <source>
        <dbReference type="ARBA" id="ARBA00022692"/>
    </source>
</evidence>
<proteinExistence type="inferred from homology"/>
<evidence type="ECO:0000256" key="4">
    <source>
        <dbReference type="ARBA" id="ARBA00022989"/>
    </source>
</evidence>
<evidence type="ECO:0000256" key="3">
    <source>
        <dbReference type="ARBA" id="ARBA00022968"/>
    </source>
</evidence>
<keyword evidence="4" id="KW-1133">Transmembrane helix</keyword>
<dbReference type="Gene3D" id="3.40.630.190">
    <property type="entry name" value="LCP protein"/>
    <property type="match status" value="1"/>
</dbReference>
<evidence type="ECO:0000313" key="7">
    <source>
        <dbReference type="Proteomes" id="UP000321051"/>
    </source>
</evidence>
<dbReference type="AlphaFoldDB" id="A0A510Y3Z0"/>
<keyword evidence="4" id="KW-0472">Membrane</keyword>
<dbReference type="GO" id="GO:0071555">
    <property type="term" value="P:cell wall organization"/>
    <property type="evidence" value="ECO:0007669"/>
    <property type="project" value="UniProtKB-KW"/>
</dbReference>
<dbReference type="PANTHER" id="PTHR33392:SF6">
    <property type="entry name" value="POLYISOPRENYL-TEICHOIC ACID--PEPTIDOGLYCAN TEICHOIC ACID TRANSFERASE TAGU"/>
    <property type="match status" value="1"/>
</dbReference>
<keyword evidence="3" id="KW-0735">Signal-anchor</keyword>
<organism evidence="6 7">
    <name type="scientific">Marinococcus halophilus</name>
    <dbReference type="NCBI Taxonomy" id="1371"/>
    <lineage>
        <taxon>Bacteria</taxon>
        <taxon>Bacillati</taxon>
        <taxon>Bacillota</taxon>
        <taxon>Bacilli</taxon>
        <taxon>Bacillales</taxon>
        <taxon>Bacillaceae</taxon>
        <taxon>Marinococcus</taxon>
    </lineage>
</organism>
<dbReference type="InterPro" id="IPR004474">
    <property type="entry name" value="LytR_CpsA_psr"/>
</dbReference>
<gene>
    <name evidence="6" type="primary">lytR</name>
    <name evidence="6" type="ORF">MHA01_09400</name>
</gene>
<dbReference type="PANTHER" id="PTHR33392">
    <property type="entry name" value="POLYISOPRENYL-TEICHOIC ACID--PEPTIDOGLYCAN TEICHOIC ACID TRANSFERASE TAGU"/>
    <property type="match status" value="1"/>
</dbReference>
<keyword evidence="2" id="KW-0812">Transmembrane</keyword>
<feature type="domain" description="Cell envelope-related transcriptional attenuator" evidence="5">
    <location>
        <begin position="27"/>
        <end position="173"/>
    </location>
</feature>
<dbReference type="Pfam" id="PF03816">
    <property type="entry name" value="LytR_cpsA_psr"/>
    <property type="match status" value="1"/>
</dbReference>
<dbReference type="RefSeq" id="WP_158219147.1">
    <property type="nucleotide sequence ID" value="NZ_BJUN01000004.1"/>
</dbReference>
<dbReference type="NCBIfam" id="TIGR00350">
    <property type="entry name" value="lytR_cpsA_psr"/>
    <property type="match status" value="1"/>
</dbReference>
<evidence type="ECO:0000256" key="1">
    <source>
        <dbReference type="ARBA" id="ARBA00006068"/>
    </source>
</evidence>
<reference evidence="6 7" key="1">
    <citation type="submission" date="2019-07" db="EMBL/GenBank/DDBJ databases">
        <title>Whole genome shotgun sequence of Marinococcus halophilus NBRC 102359.</title>
        <authorList>
            <person name="Hosoyama A."/>
            <person name="Uohara A."/>
            <person name="Ohji S."/>
            <person name="Ichikawa N."/>
        </authorList>
    </citation>
    <scope>NUCLEOTIDE SEQUENCE [LARGE SCALE GENOMIC DNA]</scope>
    <source>
        <strain evidence="6 7">NBRC 102359</strain>
    </source>
</reference>
<keyword evidence="7" id="KW-1185">Reference proteome</keyword>
<name>A0A510Y3Z0_MARHA</name>
<protein>
    <submittedName>
        <fullName evidence="6">Transcriptional regulator LytR</fullName>
    </submittedName>
</protein>
<dbReference type="STRING" id="1371.GCA_900166605_02084"/>
<dbReference type="EMBL" id="BJUN01000004">
    <property type="protein sequence ID" value="GEK58035.1"/>
    <property type="molecule type" value="Genomic_DNA"/>
</dbReference>
<sequence length="256" mass="28845">MHEEASTISGPQTILVAGTDKEETASRADVIMIVSIHPDNESTLLFNIPRDTKVYIPGREGTDKINHAYSYGGMPLLKKTSEEFLDTSIDFTVEADMEGFREIVDAYGGVTVQNDLTFTKDEGKPFTYTEGELHLNGDQALYYVRMRKQDPKGDLGRNIRQQQVLEALLEKAKSPATLQKAEELLYALGDHIQTDMTFQDIRSFSYHYTPALSRIQTTEIQGSAAEQNGVSYYLVSSEEQMKTQLRLERHQTGNSY</sequence>
<accession>A0A510Y3Z0</accession>
<evidence type="ECO:0000259" key="5">
    <source>
        <dbReference type="Pfam" id="PF03816"/>
    </source>
</evidence>
<dbReference type="Proteomes" id="UP000321051">
    <property type="component" value="Unassembled WGS sequence"/>
</dbReference>
<dbReference type="InterPro" id="IPR050922">
    <property type="entry name" value="LytR/CpsA/Psr_CW_biosynth"/>
</dbReference>